<keyword evidence="2" id="KW-0472">Membrane</keyword>
<dbReference type="Proteomes" id="UP000001203">
    <property type="component" value="Chromosome linear"/>
</dbReference>
<dbReference type="HOGENOM" id="CLU_1624381_0_0_3"/>
<dbReference type="EMBL" id="CP000807">
    <property type="protein sequence ID" value="ACB54240.1"/>
    <property type="molecule type" value="Genomic_DNA"/>
</dbReference>
<reference evidence="3 4" key="1">
    <citation type="journal article" date="2008" name="Proc. Natl. Acad. Sci. U.S.A.">
        <title>The genome of Cyanothece 51142, a unicellular diazotrophic cyanobacterium important in the marine nitrogen cycle.</title>
        <authorList>
            <person name="Welsh E.A."/>
            <person name="Liberton M."/>
            <person name="Stoeckel J."/>
            <person name="Loh T."/>
            <person name="Elvitigala T."/>
            <person name="Wang C."/>
            <person name="Wollam A."/>
            <person name="Fulton R.S."/>
            <person name="Clifton S.W."/>
            <person name="Jacobs J.M."/>
            <person name="Aurora R."/>
            <person name="Ghosh B.K."/>
            <person name="Sherman L.A."/>
            <person name="Smith R.D."/>
            <person name="Wilson R.K."/>
            <person name="Pakrasi H.B."/>
        </authorList>
    </citation>
    <scope>NUCLEOTIDE SEQUENCE [LARGE SCALE GENOMIC DNA]</scope>
    <source>
        <strain evidence="4">ATCC 51142 / BH68</strain>
    </source>
</reference>
<sequence length="163" mass="18407">MRVDRIKSTWGRNTARLPGAFLRNREILGSHLTQVQAKMEKSKDFIVVMRVSKKWSVGMGLILIGIFAMTPLSIAKATEESAVANEETDFEPLQQGGIGSGISESLNPWEVEEQRENDYEYPLEAESTRTNQNLAPNSSDNNWFNSDTNNPRQRSGTIPFIRF</sequence>
<evidence type="ECO:0000313" key="3">
    <source>
        <dbReference type="EMBL" id="ACB54240.1"/>
    </source>
</evidence>
<dbReference type="AlphaFoldDB" id="B1X279"/>
<keyword evidence="2" id="KW-1133">Transmembrane helix</keyword>
<name>B1X279_CROS5</name>
<dbReference type="KEGG" id="cyt:cce_4894"/>
<protein>
    <submittedName>
        <fullName evidence="3">Uncharacterized protein</fullName>
    </submittedName>
</protein>
<feature type="transmembrane region" description="Helical" evidence="2">
    <location>
        <begin position="55"/>
        <end position="74"/>
    </location>
</feature>
<proteinExistence type="predicted"/>
<feature type="region of interest" description="Disordered" evidence="1">
    <location>
        <begin position="123"/>
        <end position="163"/>
    </location>
</feature>
<evidence type="ECO:0000256" key="2">
    <source>
        <dbReference type="SAM" id="Phobius"/>
    </source>
</evidence>
<feature type="region of interest" description="Disordered" evidence="1">
    <location>
        <begin position="83"/>
        <end position="106"/>
    </location>
</feature>
<evidence type="ECO:0000313" key="4">
    <source>
        <dbReference type="Proteomes" id="UP000001203"/>
    </source>
</evidence>
<keyword evidence="2" id="KW-0812">Transmembrane</keyword>
<dbReference type="eggNOG" id="ENOG503214J">
    <property type="taxonomic scope" value="Bacteria"/>
</dbReference>
<accession>B1X279</accession>
<gene>
    <name evidence="3" type="ordered locus">cce_4894</name>
</gene>
<keyword evidence="4" id="KW-1185">Reference proteome</keyword>
<evidence type="ECO:0000256" key="1">
    <source>
        <dbReference type="SAM" id="MobiDB-lite"/>
    </source>
</evidence>
<organism evidence="3 4">
    <name type="scientific">Crocosphaera subtropica (strain ATCC 51142 / BH68)</name>
    <name type="common">Cyanothece sp. (strain ATCC 51142)</name>
    <dbReference type="NCBI Taxonomy" id="43989"/>
    <lineage>
        <taxon>Bacteria</taxon>
        <taxon>Bacillati</taxon>
        <taxon>Cyanobacteriota</taxon>
        <taxon>Cyanophyceae</taxon>
        <taxon>Oscillatoriophycideae</taxon>
        <taxon>Chroococcales</taxon>
        <taxon>Aphanothecaceae</taxon>
        <taxon>Crocosphaera</taxon>
        <taxon>Crocosphaera subtropica</taxon>
    </lineage>
</organism>
<feature type="compositionally biased region" description="Polar residues" evidence="1">
    <location>
        <begin position="128"/>
        <end position="156"/>
    </location>
</feature>